<protein>
    <submittedName>
        <fullName evidence="1">Uncharacterized protein</fullName>
    </submittedName>
</protein>
<organism evidence="1">
    <name type="scientific">Nitrosopumivirus cobalaminus</name>
    <dbReference type="NCBI Taxonomy" id="3158414"/>
    <lineage>
        <taxon>Viruses</taxon>
    </lineage>
</organism>
<sequence length="61" mass="7014">MDKELYKQAKEKREAATKAIDEAFGGTFNNQNALNVPNQTNGMTLRHYYKNWLNRAASSTY</sequence>
<name>A0AAU7N5W6_9VIRU</name>
<proteinExistence type="predicted"/>
<evidence type="ECO:0000313" key="1">
    <source>
        <dbReference type="EMBL" id="XBQ68744.1"/>
    </source>
</evidence>
<gene>
    <name evidence="1" type="ORF">ZGOWGMRN_CDS_0006</name>
</gene>
<accession>A0AAU7N5W6</accession>
<dbReference type="EMBL" id="PP848464">
    <property type="protein sequence ID" value="XBQ68744.1"/>
    <property type="molecule type" value="Genomic_DNA"/>
</dbReference>
<reference evidence="1" key="1">
    <citation type="submission" date="2024-05" db="EMBL/GenBank/DDBJ databases">
        <title>The simplest Porifera holobiont: glass sponge Aphrocallistes beatrix thrives with only two symbionts.</title>
        <authorList>
            <person name="N Garritano A."/>
            <person name="A Allen M."/>
            <person name="Thomas T."/>
        </authorList>
    </citation>
    <scope>NUCLEOTIDE SEQUENCE</scope>
    <source>
        <strain evidence="1">AB1</strain>
    </source>
</reference>